<organism evidence="2 3">
    <name type="scientific">Colletotrichum higginsianum (strain IMI 349063)</name>
    <name type="common">Crucifer anthracnose fungus</name>
    <dbReference type="NCBI Taxonomy" id="759273"/>
    <lineage>
        <taxon>Eukaryota</taxon>
        <taxon>Fungi</taxon>
        <taxon>Dikarya</taxon>
        <taxon>Ascomycota</taxon>
        <taxon>Pezizomycotina</taxon>
        <taxon>Sordariomycetes</taxon>
        <taxon>Hypocreomycetidae</taxon>
        <taxon>Glomerellales</taxon>
        <taxon>Glomerellaceae</taxon>
        <taxon>Colletotrichum</taxon>
        <taxon>Colletotrichum destructivum species complex</taxon>
    </lineage>
</organism>
<dbReference type="AlphaFoldDB" id="H1VEX4"/>
<reference evidence="3" key="1">
    <citation type="journal article" date="2012" name="Nat. Genet.">
        <title>Lifestyle transitions in plant pathogenic Colletotrichum fungi deciphered by genome and transcriptome analyses.</title>
        <authorList>
            <person name="O'Connell R.J."/>
            <person name="Thon M.R."/>
            <person name="Hacquard S."/>
            <person name="Amyotte S.G."/>
            <person name="Kleemann J."/>
            <person name="Torres M.F."/>
            <person name="Damm U."/>
            <person name="Buiate E.A."/>
            <person name="Epstein L."/>
            <person name="Alkan N."/>
            <person name="Altmueller J."/>
            <person name="Alvarado-Balderrama L."/>
            <person name="Bauser C.A."/>
            <person name="Becker C."/>
            <person name="Birren B.W."/>
            <person name="Chen Z."/>
            <person name="Choi J."/>
            <person name="Crouch J.A."/>
            <person name="Duvick J.P."/>
            <person name="Farman M.A."/>
            <person name="Gan P."/>
            <person name="Heiman D."/>
            <person name="Henrissat B."/>
            <person name="Howard R.J."/>
            <person name="Kabbage M."/>
            <person name="Koch C."/>
            <person name="Kracher B."/>
            <person name="Kubo Y."/>
            <person name="Law A.D."/>
            <person name="Lebrun M.-H."/>
            <person name="Lee Y.-H."/>
            <person name="Miyara I."/>
            <person name="Moore N."/>
            <person name="Neumann U."/>
            <person name="Nordstroem K."/>
            <person name="Panaccione D.G."/>
            <person name="Panstruga R."/>
            <person name="Place M."/>
            <person name="Proctor R.H."/>
            <person name="Prusky D."/>
            <person name="Rech G."/>
            <person name="Reinhardt R."/>
            <person name="Rollins J.A."/>
            <person name="Rounsley S."/>
            <person name="Schardl C.L."/>
            <person name="Schwartz D.C."/>
            <person name="Shenoy N."/>
            <person name="Shirasu K."/>
            <person name="Sikhakolli U.R."/>
            <person name="Stueber K."/>
            <person name="Sukno S.A."/>
            <person name="Sweigard J.A."/>
            <person name="Takano Y."/>
            <person name="Takahara H."/>
            <person name="Trail F."/>
            <person name="van der Does H.C."/>
            <person name="Voll L.M."/>
            <person name="Will I."/>
            <person name="Young S."/>
            <person name="Zeng Q."/>
            <person name="Zhang J."/>
            <person name="Zhou S."/>
            <person name="Dickman M.B."/>
            <person name="Schulze-Lefert P."/>
            <person name="Ver Loren van Themaat E."/>
            <person name="Ma L.-J."/>
            <person name="Vaillancourt L.J."/>
        </authorList>
    </citation>
    <scope>NUCLEOTIDE SEQUENCE [LARGE SCALE GENOMIC DNA]</scope>
    <source>
        <strain evidence="3">IMI 349063</strain>
    </source>
</reference>
<dbReference type="Proteomes" id="UP000007174">
    <property type="component" value="Unassembled WGS sequence"/>
</dbReference>
<accession>H1VEX4</accession>
<feature type="region of interest" description="Disordered" evidence="1">
    <location>
        <begin position="1"/>
        <end position="53"/>
    </location>
</feature>
<proteinExistence type="predicted"/>
<protein>
    <submittedName>
        <fullName evidence="2">Uncharacterized protein</fullName>
    </submittedName>
</protein>
<gene>
    <name evidence="2" type="ORF">CH063_09783</name>
</gene>
<sequence length="75" mass="8057">MDSPRPPDFKRASSDPTDLPPAKRPKSTPSEEPPEPEPTSSPPVEEQQPTATDEVTIIGTQGCEVSEEVFSPLPS</sequence>
<name>H1VEX4_COLHI</name>
<evidence type="ECO:0000256" key="1">
    <source>
        <dbReference type="SAM" id="MobiDB-lite"/>
    </source>
</evidence>
<evidence type="ECO:0000313" key="2">
    <source>
        <dbReference type="EMBL" id="CCF38777.1"/>
    </source>
</evidence>
<feature type="non-terminal residue" evidence="2">
    <location>
        <position position="75"/>
    </location>
</feature>
<feature type="compositionally biased region" description="Basic and acidic residues" evidence="1">
    <location>
        <begin position="1"/>
        <end position="13"/>
    </location>
</feature>
<dbReference type="EMBL" id="CACQ02003148">
    <property type="protein sequence ID" value="CCF38777.1"/>
    <property type="molecule type" value="Genomic_DNA"/>
</dbReference>
<evidence type="ECO:0000313" key="3">
    <source>
        <dbReference type="Proteomes" id="UP000007174"/>
    </source>
</evidence>
<dbReference type="HOGENOM" id="CLU_2677700_0_0_1"/>